<dbReference type="SUPFAM" id="SSF46785">
    <property type="entry name" value="Winged helix' DNA-binding domain"/>
    <property type="match status" value="1"/>
</dbReference>
<dbReference type="KEGG" id="asoc:CB4_01625"/>
<dbReference type="GO" id="GO:0006950">
    <property type="term" value="P:response to stress"/>
    <property type="evidence" value="ECO:0007669"/>
    <property type="project" value="TreeGrafter"/>
</dbReference>
<sequence length="175" mass="19882">MDNKESHSQHDLHQVLNTLRAIAVVNKDDWEAAARKLGLDSAVQLNILSIVYSYEGVRVTQIADWTFWHPSSVVIHVKKMMEKGLVTIGKSDKDGRVVNVFLTDRGREIVELNEGQAPDVFRITNALASLELRYGRNVSALFYECLDFLAEELHGPEKIYWLRDSEKNNRSIAAT</sequence>
<dbReference type="InterPro" id="IPR000835">
    <property type="entry name" value="HTH_MarR-typ"/>
</dbReference>
<evidence type="ECO:0000313" key="3">
    <source>
        <dbReference type="Proteomes" id="UP000217696"/>
    </source>
</evidence>
<name>A0A0U4WFD4_9BACL</name>
<dbReference type="SMART" id="SM00347">
    <property type="entry name" value="HTH_MARR"/>
    <property type="match status" value="1"/>
</dbReference>
<organism evidence="2 3">
    <name type="scientific">Aneurinibacillus soli</name>
    <dbReference type="NCBI Taxonomy" id="1500254"/>
    <lineage>
        <taxon>Bacteria</taxon>
        <taxon>Bacillati</taxon>
        <taxon>Bacillota</taxon>
        <taxon>Bacilli</taxon>
        <taxon>Bacillales</taxon>
        <taxon>Paenibacillaceae</taxon>
        <taxon>Aneurinibacillus group</taxon>
        <taxon>Aneurinibacillus</taxon>
    </lineage>
</organism>
<dbReference type="Proteomes" id="UP000217696">
    <property type="component" value="Chromosome"/>
</dbReference>
<dbReference type="InterPro" id="IPR039422">
    <property type="entry name" value="MarR/SlyA-like"/>
</dbReference>
<dbReference type="Gene3D" id="1.10.10.10">
    <property type="entry name" value="Winged helix-like DNA-binding domain superfamily/Winged helix DNA-binding domain"/>
    <property type="match status" value="1"/>
</dbReference>
<dbReference type="GO" id="GO:0003677">
    <property type="term" value="F:DNA binding"/>
    <property type="evidence" value="ECO:0007669"/>
    <property type="project" value="UniProtKB-KW"/>
</dbReference>
<dbReference type="PANTHER" id="PTHR33164">
    <property type="entry name" value="TRANSCRIPTIONAL REGULATOR, MARR FAMILY"/>
    <property type="match status" value="1"/>
</dbReference>
<dbReference type="Pfam" id="PF12802">
    <property type="entry name" value="MarR_2"/>
    <property type="match status" value="1"/>
</dbReference>
<dbReference type="OrthoDB" id="2678063at2"/>
<proteinExistence type="predicted"/>
<protein>
    <submittedName>
        <fullName evidence="2">HTH-type transcriptional regulator Hpr</fullName>
    </submittedName>
</protein>
<evidence type="ECO:0000313" key="2">
    <source>
        <dbReference type="EMBL" id="BAU27451.1"/>
    </source>
</evidence>
<dbReference type="GO" id="GO:0003700">
    <property type="term" value="F:DNA-binding transcription factor activity"/>
    <property type="evidence" value="ECO:0007669"/>
    <property type="project" value="InterPro"/>
</dbReference>
<accession>A0A0U4WFD4</accession>
<dbReference type="RefSeq" id="WP_096464798.1">
    <property type="nucleotide sequence ID" value="NZ_AP017312.1"/>
</dbReference>
<dbReference type="AlphaFoldDB" id="A0A0U4WFD4"/>
<gene>
    <name evidence="2" type="primary">hpr</name>
    <name evidence="2" type="ORF">CB4_01625</name>
</gene>
<dbReference type="InterPro" id="IPR036388">
    <property type="entry name" value="WH-like_DNA-bd_sf"/>
</dbReference>
<evidence type="ECO:0000256" key="1">
    <source>
        <dbReference type="ARBA" id="ARBA00023125"/>
    </source>
</evidence>
<dbReference type="EMBL" id="AP017312">
    <property type="protein sequence ID" value="BAU27451.1"/>
    <property type="molecule type" value="Genomic_DNA"/>
</dbReference>
<keyword evidence="3" id="KW-1185">Reference proteome</keyword>
<dbReference type="PANTHER" id="PTHR33164:SF43">
    <property type="entry name" value="HTH-TYPE TRANSCRIPTIONAL REPRESSOR YETL"/>
    <property type="match status" value="1"/>
</dbReference>
<reference evidence="2 3" key="1">
    <citation type="submission" date="2015-12" db="EMBL/GenBank/DDBJ databases">
        <title>Genome sequence of Aneurinibacillus soli.</title>
        <authorList>
            <person name="Lee J.S."/>
            <person name="Lee K.C."/>
            <person name="Kim K.K."/>
            <person name="Lee B.W."/>
        </authorList>
    </citation>
    <scope>NUCLEOTIDE SEQUENCE [LARGE SCALE GENOMIC DNA]</scope>
    <source>
        <strain evidence="2 3">CB4</strain>
    </source>
</reference>
<dbReference type="InterPro" id="IPR036390">
    <property type="entry name" value="WH_DNA-bd_sf"/>
</dbReference>
<keyword evidence="1" id="KW-0238">DNA-binding</keyword>